<dbReference type="Proteomes" id="UP000272706">
    <property type="component" value="Unassembled WGS sequence"/>
</dbReference>
<evidence type="ECO:0000313" key="1">
    <source>
        <dbReference type="EMBL" id="RJT32786.1"/>
    </source>
</evidence>
<keyword evidence="1" id="KW-0540">Nuclease</keyword>
<dbReference type="OrthoDB" id="5292295at2"/>
<keyword evidence="2" id="KW-1185">Reference proteome</keyword>
<sequence>MIRKHSHSGRTAEATEYRRLYSTARWRQLRLAKLSQDPLCEWCLEREVIEPATEVHHADGGHKGDVTKFWSGPFISTCKPCHASRGQREDNGQQVIRFSAYGWPI</sequence>
<gene>
    <name evidence="1" type="ORF">D3227_25645</name>
</gene>
<name>A0A3A5KEK8_9HYPH</name>
<accession>A0A3A5KEK8</accession>
<evidence type="ECO:0000313" key="2">
    <source>
        <dbReference type="Proteomes" id="UP000272706"/>
    </source>
</evidence>
<dbReference type="AlphaFoldDB" id="A0A3A5KEK8"/>
<keyword evidence="1" id="KW-0378">Hydrolase</keyword>
<keyword evidence="1" id="KW-0255">Endonuclease</keyword>
<protein>
    <submittedName>
        <fullName evidence="1">HNH endonuclease</fullName>
    </submittedName>
</protein>
<reference evidence="1 2" key="1">
    <citation type="submission" date="2018-09" db="EMBL/GenBank/DDBJ databases">
        <title>Mesorhizobium carmichaelinearum sp. nov. isolated from Carmichaelinea spp. root nodules in New Zealand.</title>
        <authorList>
            <person name="De Meyer S.E."/>
        </authorList>
    </citation>
    <scope>NUCLEOTIDE SEQUENCE [LARGE SCALE GENOMIC DNA]</scope>
    <source>
        <strain evidence="1 2">ICMP19557</strain>
    </source>
</reference>
<dbReference type="GO" id="GO:0004519">
    <property type="term" value="F:endonuclease activity"/>
    <property type="evidence" value="ECO:0007669"/>
    <property type="project" value="UniProtKB-KW"/>
</dbReference>
<organism evidence="1 2">
    <name type="scientific">Mesorhizobium waimense</name>
    <dbReference type="NCBI Taxonomy" id="1300307"/>
    <lineage>
        <taxon>Bacteria</taxon>
        <taxon>Pseudomonadati</taxon>
        <taxon>Pseudomonadota</taxon>
        <taxon>Alphaproteobacteria</taxon>
        <taxon>Hyphomicrobiales</taxon>
        <taxon>Phyllobacteriaceae</taxon>
        <taxon>Mesorhizobium</taxon>
    </lineage>
</organism>
<dbReference type="EMBL" id="QZWZ01000024">
    <property type="protein sequence ID" value="RJT32786.1"/>
    <property type="molecule type" value="Genomic_DNA"/>
</dbReference>
<proteinExistence type="predicted"/>
<comment type="caution">
    <text evidence="1">The sequence shown here is derived from an EMBL/GenBank/DDBJ whole genome shotgun (WGS) entry which is preliminary data.</text>
</comment>